<evidence type="ECO:0000313" key="5">
    <source>
        <dbReference type="Proteomes" id="UP000622317"/>
    </source>
</evidence>
<evidence type="ECO:0000256" key="1">
    <source>
        <dbReference type="SAM" id="MobiDB-lite"/>
    </source>
</evidence>
<organism evidence="4 5">
    <name type="scientific">Pelagicoccus enzymogenes</name>
    <dbReference type="NCBI Taxonomy" id="2773457"/>
    <lineage>
        <taxon>Bacteria</taxon>
        <taxon>Pseudomonadati</taxon>
        <taxon>Verrucomicrobiota</taxon>
        <taxon>Opitutia</taxon>
        <taxon>Puniceicoccales</taxon>
        <taxon>Pelagicoccaceae</taxon>
        <taxon>Pelagicoccus</taxon>
    </lineage>
</organism>
<evidence type="ECO:0000256" key="2">
    <source>
        <dbReference type="SAM" id="Phobius"/>
    </source>
</evidence>
<dbReference type="Pfam" id="PF00565">
    <property type="entry name" value="SNase"/>
    <property type="match status" value="1"/>
</dbReference>
<dbReference type="RefSeq" id="WP_191617261.1">
    <property type="nucleotide sequence ID" value="NZ_JACYFG010000034.1"/>
</dbReference>
<dbReference type="EMBL" id="JACYFG010000034">
    <property type="protein sequence ID" value="MBD5780145.1"/>
    <property type="molecule type" value="Genomic_DNA"/>
</dbReference>
<dbReference type="Gene3D" id="2.40.50.90">
    <property type="match status" value="1"/>
</dbReference>
<accession>A0A927F948</accession>
<feature type="domain" description="TNase-like" evidence="3">
    <location>
        <begin position="28"/>
        <end position="151"/>
    </location>
</feature>
<comment type="caution">
    <text evidence="4">The sequence shown here is derived from an EMBL/GenBank/DDBJ whole genome shotgun (WGS) entry which is preliminary data.</text>
</comment>
<evidence type="ECO:0000313" key="4">
    <source>
        <dbReference type="EMBL" id="MBD5780145.1"/>
    </source>
</evidence>
<dbReference type="Proteomes" id="UP000622317">
    <property type="component" value="Unassembled WGS sequence"/>
</dbReference>
<feature type="compositionally biased region" description="Acidic residues" evidence="1">
    <location>
        <begin position="167"/>
        <end position="186"/>
    </location>
</feature>
<protein>
    <submittedName>
        <fullName evidence="4">Thermonuclease family protein</fullName>
    </submittedName>
</protein>
<proteinExistence type="predicted"/>
<dbReference type="InterPro" id="IPR016071">
    <property type="entry name" value="Staphylococal_nuclease_OB-fold"/>
</dbReference>
<keyword evidence="2" id="KW-0812">Transmembrane</keyword>
<feature type="region of interest" description="Disordered" evidence="1">
    <location>
        <begin position="165"/>
        <end position="186"/>
    </location>
</feature>
<keyword evidence="2" id="KW-0472">Membrane</keyword>
<sequence>MTIVPILVVVAIVILAMYFLLNKKSDEKDREGVVKDILQKDALAIDFGGGRPVVVKLFGISPATEAEMLDEKIFAFLEESLRGKRVSVKPVSVASAELMSAEVRTLGGEYVNAAMVRHGFARWQVSEASADGALGEAQQLAQAQKLGIWNPAIIQLLEDKRNAAGEMSDEDVANLEVDPEERDSKE</sequence>
<dbReference type="InterPro" id="IPR035437">
    <property type="entry name" value="SNase_OB-fold_sf"/>
</dbReference>
<reference evidence="4" key="1">
    <citation type="submission" date="2020-09" db="EMBL/GenBank/DDBJ databases">
        <title>Pelagicoccus enzymogenes sp. nov. with an EPS production, isolated from marine sediment.</title>
        <authorList>
            <person name="Feng X."/>
        </authorList>
    </citation>
    <scope>NUCLEOTIDE SEQUENCE</scope>
    <source>
        <strain evidence="4">NFK12</strain>
    </source>
</reference>
<name>A0A927F948_9BACT</name>
<keyword evidence="2" id="KW-1133">Transmembrane helix</keyword>
<keyword evidence="5" id="KW-1185">Reference proteome</keyword>
<dbReference type="AlphaFoldDB" id="A0A927F948"/>
<feature type="transmembrane region" description="Helical" evidence="2">
    <location>
        <begin position="6"/>
        <end position="21"/>
    </location>
</feature>
<gene>
    <name evidence="4" type="ORF">IEN85_11640</name>
</gene>
<dbReference type="SUPFAM" id="SSF50199">
    <property type="entry name" value="Staphylococcal nuclease"/>
    <property type="match status" value="1"/>
</dbReference>
<dbReference type="SMART" id="SM00318">
    <property type="entry name" value="SNc"/>
    <property type="match status" value="1"/>
</dbReference>
<evidence type="ECO:0000259" key="3">
    <source>
        <dbReference type="SMART" id="SM00318"/>
    </source>
</evidence>